<gene>
    <name evidence="1" type="ORF">CEXT_197491</name>
</gene>
<accession>A0AAV4VPG8</accession>
<comment type="caution">
    <text evidence="1">The sequence shown here is derived from an EMBL/GenBank/DDBJ whole genome shotgun (WGS) entry which is preliminary data.</text>
</comment>
<dbReference type="AlphaFoldDB" id="A0AAV4VPG8"/>
<keyword evidence="2" id="KW-1185">Reference proteome</keyword>
<reference evidence="1 2" key="1">
    <citation type="submission" date="2021-06" db="EMBL/GenBank/DDBJ databases">
        <title>Caerostris extrusa draft genome.</title>
        <authorList>
            <person name="Kono N."/>
            <person name="Arakawa K."/>
        </authorList>
    </citation>
    <scope>NUCLEOTIDE SEQUENCE [LARGE SCALE GENOMIC DNA]</scope>
</reference>
<evidence type="ECO:0000313" key="1">
    <source>
        <dbReference type="EMBL" id="GIY71295.1"/>
    </source>
</evidence>
<dbReference type="Proteomes" id="UP001054945">
    <property type="component" value="Unassembled WGS sequence"/>
</dbReference>
<proteinExistence type="predicted"/>
<protein>
    <submittedName>
        <fullName evidence="1">Uncharacterized protein</fullName>
    </submittedName>
</protein>
<dbReference type="EMBL" id="BPLR01014780">
    <property type="protein sequence ID" value="GIY71295.1"/>
    <property type="molecule type" value="Genomic_DNA"/>
</dbReference>
<evidence type="ECO:0000313" key="2">
    <source>
        <dbReference type="Proteomes" id="UP001054945"/>
    </source>
</evidence>
<sequence>MHQTEWYPNVNVFKIQHGALVGRRDRNSVLRGAMADTRGILYGKREKLPRKSAKSILRSVASPLKKTAHEFASSGTWVDGKIYIGSYSIQIENHCIDPLKQHTGNTFRGILCPCYSSPNDNSAISSIPINHVIQSPLPITASGGLNLSNFFCEEKGQEENPGKVSGKKESKSRTLLSVLKRQMAVHNRKDSNGIANNADFSQHIQAPPESSTTQSENHCFNPLKQDTGNTFRGRIPVAIAPVAPAFTPFFSRGRFPRGKKCPHLTLRGRGYEKNVLTKGCRKKNDTGLIKAGYSTGPHFLSLLFDSQTFSKEVRAYGETI</sequence>
<name>A0AAV4VPG8_CAEEX</name>
<organism evidence="1 2">
    <name type="scientific">Caerostris extrusa</name>
    <name type="common">Bark spider</name>
    <name type="synonym">Caerostris bankana</name>
    <dbReference type="NCBI Taxonomy" id="172846"/>
    <lineage>
        <taxon>Eukaryota</taxon>
        <taxon>Metazoa</taxon>
        <taxon>Ecdysozoa</taxon>
        <taxon>Arthropoda</taxon>
        <taxon>Chelicerata</taxon>
        <taxon>Arachnida</taxon>
        <taxon>Araneae</taxon>
        <taxon>Araneomorphae</taxon>
        <taxon>Entelegynae</taxon>
        <taxon>Araneoidea</taxon>
        <taxon>Araneidae</taxon>
        <taxon>Caerostris</taxon>
    </lineage>
</organism>